<organism evidence="1 2">
    <name type="scientific">Dendrolimus kikuchii</name>
    <dbReference type="NCBI Taxonomy" id="765133"/>
    <lineage>
        <taxon>Eukaryota</taxon>
        <taxon>Metazoa</taxon>
        <taxon>Ecdysozoa</taxon>
        <taxon>Arthropoda</taxon>
        <taxon>Hexapoda</taxon>
        <taxon>Insecta</taxon>
        <taxon>Pterygota</taxon>
        <taxon>Neoptera</taxon>
        <taxon>Endopterygota</taxon>
        <taxon>Lepidoptera</taxon>
        <taxon>Glossata</taxon>
        <taxon>Ditrysia</taxon>
        <taxon>Bombycoidea</taxon>
        <taxon>Lasiocampidae</taxon>
        <taxon>Dendrolimus</taxon>
    </lineage>
</organism>
<keyword evidence="2" id="KW-1185">Reference proteome</keyword>
<name>A0ACC1CRU1_9NEOP</name>
<reference evidence="1 2" key="1">
    <citation type="journal article" date="2021" name="Front. Genet.">
        <title>Chromosome-Level Genome Assembly Reveals Significant Gene Expansion in the Toll and IMD Signaling Pathways of Dendrolimus kikuchii.</title>
        <authorList>
            <person name="Zhou J."/>
            <person name="Wu P."/>
            <person name="Xiong Z."/>
            <person name="Liu N."/>
            <person name="Zhao N."/>
            <person name="Ji M."/>
            <person name="Qiu Y."/>
            <person name="Yang B."/>
        </authorList>
    </citation>
    <scope>NUCLEOTIDE SEQUENCE [LARGE SCALE GENOMIC DNA]</scope>
    <source>
        <strain evidence="1">Ann1</strain>
    </source>
</reference>
<sequence length="256" mass="28839">MGTTGSKTVAASSLKHCTLWKADRSPASRAVMMALDSLSLSITEVDLNLDKGEHRAPEIIMMNPLQTLPILKDRELVLHDSHAINAYLATRYCNSGRLLPKDPGGRALIDQLLHYNSSILYPRFRAASNPILYENCNFVMPQQVSDIERSYADLENMLSGRNWFGGCWPTLADISLGATVSTLNILVPVDKLRFPRISSWLYRLSEEVFYITANKKGLQEFSRRIDRGCITDDKEFKCPRSSVRRRSLGSTVENNK</sequence>
<dbReference type="EMBL" id="CM034404">
    <property type="protein sequence ID" value="KAJ0174368.1"/>
    <property type="molecule type" value="Genomic_DNA"/>
</dbReference>
<comment type="caution">
    <text evidence="1">The sequence shown here is derived from an EMBL/GenBank/DDBJ whole genome shotgun (WGS) entry which is preliminary data.</text>
</comment>
<gene>
    <name evidence="1" type="ORF">K1T71_010514</name>
</gene>
<proteinExistence type="predicted"/>
<accession>A0ACC1CRU1</accession>
<evidence type="ECO:0000313" key="1">
    <source>
        <dbReference type="EMBL" id="KAJ0174368.1"/>
    </source>
</evidence>
<protein>
    <submittedName>
        <fullName evidence="1">Uncharacterized protein</fullName>
    </submittedName>
</protein>
<evidence type="ECO:0000313" key="2">
    <source>
        <dbReference type="Proteomes" id="UP000824533"/>
    </source>
</evidence>
<dbReference type="Proteomes" id="UP000824533">
    <property type="component" value="Linkage Group LG18"/>
</dbReference>